<dbReference type="PROSITE" id="PS50297">
    <property type="entry name" value="ANK_REP_REGION"/>
    <property type="match status" value="2"/>
</dbReference>
<protein>
    <submittedName>
        <fullName evidence="5">Ankyrin repeat-containing protein</fullName>
    </submittedName>
</protein>
<dbReference type="Proteomes" id="UP000184028">
    <property type="component" value="Unassembled WGS sequence"/>
</dbReference>
<dbReference type="Pfam" id="PF12796">
    <property type="entry name" value="Ank_2"/>
    <property type="match status" value="1"/>
</dbReference>
<keyword evidence="1" id="KW-0677">Repeat</keyword>
<sequence>MKKSVIILGMALAISTNALEASNFKFSVKDQINSSVYAASPLHYAVCAGDIETVKNLIKYGSDPNKLSRDMSPLMLAARFNKFEIIKILLANGANPSLENEKGFKALNYAEYAKANEAIAILKNLK</sequence>
<evidence type="ECO:0000313" key="6">
    <source>
        <dbReference type="Proteomes" id="UP000184028"/>
    </source>
</evidence>
<feature type="chain" id="PRO_5009927952" evidence="4">
    <location>
        <begin position="21"/>
        <end position="126"/>
    </location>
</feature>
<evidence type="ECO:0000256" key="4">
    <source>
        <dbReference type="SAM" id="SignalP"/>
    </source>
</evidence>
<accession>A0A1M7LKU1</accession>
<keyword evidence="2 3" id="KW-0040">ANK repeat</keyword>
<proteinExistence type="predicted"/>
<name>A0A1M7LKU1_9FLAO</name>
<dbReference type="SUPFAM" id="SSF48403">
    <property type="entry name" value="Ankyrin repeat"/>
    <property type="match status" value="1"/>
</dbReference>
<feature type="repeat" description="ANK" evidence="3">
    <location>
        <begin position="37"/>
        <end position="69"/>
    </location>
</feature>
<dbReference type="PANTHER" id="PTHR24189">
    <property type="entry name" value="MYOTROPHIN"/>
    <property type="match status" value="1"/>
</dbReference>
<feature type="repeat" description="ANK" evidence="3">
    <location>
        <begin position="69"/>
        <end position="101"/>
    </location>
</feature>
<dbReference type="SMART" id="SM00248">
    <property type="entry name" value="ANK"/>
    <property type="match status" value="2"/>
</dbReference>
<dbReference type="EMBL" id="FRBT01000009">
    <property type="protein sequence ID" value="SHM78220.1"/>
    <property type="molecule type" value="Genomic_DNA"/>
</dbReference>
<dbReference type="AlphaFoldDB" id="A0A1M7LKU1"/>
<dbReference type="InterPro" id="IPR002110">
    <property type="entry name" value="Ankyrin_rpt"/>
</dbReference>
<dbReference type="PROSITE" id="PS50088">
    <property type="entry name" value="ANK_REPEAT"/>
    <property type="match status" value="2"/>
</dbReference>
<evidence type="ECO:0000256" key="3">
    <source>
        <dbReference type="PROSITE-ProRule" id="PRU00023"/>
    </source>
</evidence>
<dbReference type="STRING" id="946677.SAMN05444484_109142"/>
<keyword evidence="4" id="KW-0732">Signal</keyword>
<keyword evidence="6" id="KW-1185">Reference proteome</keyword>
<dbReference type="InterPro" id="IPR050745">
    <property type="entry name" value="Multifunctional_regulatory"/>
</dbReference>
<reference evidence="6" key="1">
    <citation type="submission" date="2016-11" db="EMBL/GenBank/DDBJ databases">
        <authorList>
            <person name="Varghese N."/>
            <person name="Submissions S."/>
        </authorList>
    </citation>
    <scope>NUCLEOTIDE SEQUENCE [LARGE SCALE GENOMIC DNA]</scope>
    <source>
        <strain evidence="6">DSM 24724</strain>
    </source>
</reference>
<feature type="signal peptide" evidence="4">
    <location>
        <begin position="1"/>
        <end position="20"/>
    </location>
</feature>
<organism evidence="5 6">
    <name type="scientific">Flavobacterium chilense</name>
    <dbReference type="NCBI Taxonomy" id="946677"/>
    <lineage>
        <taxon>Bacteria</taxon>
        <taxon>Pseudomonadati</taxon>
        <taxon>Bacteroidota</taxon>
        <taxon>Flavobacteriia</taxon>
        <taxon>Flavobacteriales</taxon>
        <taxon>Flavobacteriaceae</taxon>
        <taxon>Flavobacterium</taxon>
    </lineage>
</organism>
<dbReference type="RefSeq" id="WP_068840625.1">
    <property type="nucleotide sequence ID" value="NZ_FRBT01000009.1"/>
</dbReference>
<evidence type="ECO:0000256" key="2">
    <source>
        <dbReference type="ARBA" id="ARBA00023043"/>
    </source>
</evidence>
<dbReference type="InterPro" id="IPR036770">
    <property type="entry name" value="Ankyrin_rpt-contain_sf"/>
</dbReference>
<gene>
    <name evidence="5" type="ORF">SAMN05444484_109142</name>
</gene>
<dbReference type="Gene3D" id="1.25.40.20">
    <property type="entry name" value="Ankyrin repeat-containing domain"/>
    <property type="match status" value="1"/>
</dbReference>
<dbReference type="OrthoDB" id="1374157at2"/>
<evidence type="ECO:0000256" key="1">
    <source>
        <dbReference type="ARBA" id="ARBA00022737"/>
    </source>
</evidence>
<evidence type="ECO:0000313" key="5">
    <source>
        <dbReference type="EMBL" id="SHM78220.1"/>
    </source>
</evidence>